<evidence type="ECO:0000256" key="3">
    <source>
        <dbReference type="ARBA" id="ARBA00022692"/>
    </source>
</evidence>
<evidence type="ECO:0000313" key="9">
    <source>
        <dbReference type="Proteomes" id="UP000630149"/>
    </source>
</evidence>
<gene>
    <name evidence="8" type="ORF">GCM10007966_04030</name>
</gene>
<dbReference type="OrthoDB" id="9761531at2"/>
<dbReference type="Pfam" id="PF13567">
    <property type="entry name" value="DUF4131"/>
    <property type="match status" value="1"/>
</dbReference>
<dbReference type="GO" id="GO:0030420">
    <property type="term" value="P:establishment of competence for transformation"/>
    <property type="evidence" value="ECO:0007669"/>
    <property type="project" value="InterPro"/>
</dbReference>
<dbReference type="InterPro" id="IPR052159">
    <property type="entry name" value="Competence_DNA_uptake"/>
</dbReference>
<dbReference type="InterPro" id="IPR001279">
    <property type="entry name" value="Metallo-B-lactamas"/>
</dbReference>
<evidence type="ECO:0000256" key="6">
    <source>
        <dbReference type="SAM" id="Phobius"/>
    </source>
</evidence>
<dbReference type="NCBIfam" id="TIGR00361">
    <property type="entry name" value="ComEC_Rec2"/>
    <property type="match status" value="1"/>
</dbReference>
<feature type="transmembrane region" description="Helical" evidence="6">
    <location>
        <begin position="442"/>
        <end position="462"/>
    </location>
</feature>
<keyword evidence="5 6" id="KW-0472">Membrane</keyword>
<dbReference type="Gene3D" id="3.60.15.10">
    <property type="entry name" value="Ribonuclease Z/Hydroxyacylglutathione hydrolase-like"/>
    <property type="match status" value="1"/>
</dbReference>
<dbReference type="PANTHER" id="PTHR30619:SF1">
    <property type="entry name" value="RECOMBINATION PROTEIN 2"/>
    <property type="match status" value="1"/>
</dbReference>
<reference evidence="8" key="2">
    <citation type="submission" date="2020-09" db="EMBL/GenBank/DDBJ databases">
        <authorList>
            <person name="Sun Q."/>
            <person name="Ohkuma M."/>
        </authorList>
    </citation>
    <scope>NUCLEOTIDE SEQUENCE</scope>
    <source>
        <strain evidence="8">JCM 13919</strain>
    </source>
</reference>
<proteinExistence type="predicted"/>
<feature type="transmembrane region" description="Helical" evidence="6">
    <location>
        <begin position="380"/>
        <end position="400"/>
    </location>
</feature>
<evidence type="ECO:0000256" key="4">
    <source>
        <dbReference type="ARBA" id="ARBA00022989"/>
    </source>
</evidence>
<dbReference type="InterPro" id="IPR036866">
    <property type="entry name" value="RibonucZ/Hydroxyglut_hydro"/>
</dbReference>
<sequence>MEILCFFAGITTAYFKNVYPLSLLFILLYFRPNFRYVLWFSAAFFIAEVHQWQHREQHMPTTPMVQSARVEGEVASIPVHKNGNIQFELSVTRFNHQKAKANILLTCHKHCPEIHAGEYWRFHVKLKRPRNLENPGGFDYVRFLKARHIGWTGVLLKDHQRLNQPKPYFSLLHLRERLAEVLYKADPNEQSAGITQALALGVTQHIQNNEWDLFRRTGTIHLMVISGAHIGLMAGIGYAVTKWIWCRFSILCLLIPAQKVASLAALMTAFVYSLLAGFGVPAQRALIVCFFMLLRNFCRQKFSVWQAWRYSLLAVLLFEPHSVLMPGFYLSFLAVAILLLSNQRFQEKGIKKIIILQVACMIGLMPFTMYLFSYGSINGLIANLLAVPWVGFVIIPLALGSMGLGQWVSMPWITSLLKWAISCLIFYLNWVDAFSLLNFKVGFAYLLYPFAFIIGIAIWVFLPVKKFLPIAFLLSLSALFPAYESIRKNEVKIDVMDVGQGLSVLIRTANHNVLYDTGVKFFQGSDMAKLAIIPYLETLGVNRLDAVIISHSDLDHRGGLTSLQEKYPIKRFIVDEPTYYHRGSSCEHYPSWTWDGIVFRFFPLSKDLKGKNNHSCVLQVKAPGGSVLLTGDIEKPAEEYLVKRFGAELHSSVLLIPHHSSKTSSSEVFLRQVSPKYAVSSYGFDNRYHFPHQQTVEIYKKLKISVFNTVDCGKIGIHLTRRSTIQPMCYHSYS</sequence>
<dbReference type="SMART" id="SM00849">
    <property type="entry name" value="Lactamase_B"/>
    <property type="match status" value="1"/>
</dbReference>
<evidence type="ECO:0000313" key="8">
    <source>
        <dbReference type="EMBL" id="GGI78562.1"/>
    </source>
</evidence>
<organism evidence="8 9">
    <name type="scientific">Legionella impletisoli</name>
    <dbReference type="NCBI Taxonomy" id="343510"/>
    <lineage>
        <taxon>Bacteria</taxon>
        <taxon>Pseudomonadati</taxon>
        <taxon>Pseudomonadota</taxon>
        <taxon>Gammaproteobacteria</taxon>
        <taxon>Legionellales</taxon>
        <taxon>Legionellaceae</taxon>
        <taxon>Legionella</taxon>
    </lineage>
</organism>
<dbReference type="InterPro" id="IPR004477">
    <property type="entry name" value="ComEC_N"/>
</dbReference>
<dbReference type="Proteomes" id="UP000630149">
    <property type="component" value="Unassembled WGS sequence"/>
</dbReference>
<evidence type="ECO:0000256" key="5">
    <source>
        <dbReference type="ARBA" id="ARBA00023136"/>
    </source>
</evidence>
<feature type="transmembrane region" description="Helical" evidence="6">
    <location>
        <begin position="220"/>
        <end position="240"/>
    </location>
</feature>
<dbReference type="AlphaFoldDB" id="A0A917JRT2"/>
<evidence type="ECO:0000259" key="7">
    <source>
        <dbReference type="SMART" id="SM00849"/>
    </source>
</evidence>
<feature type="domain" description="Metallo-beta-lactamase" evidence="7">
    <location>
        <begin position="500"/>
        <end position="682"/>
    </location>
</feature>
<accession>A0A917JRT2</accession>
<dbReference type="RefSeq" id="WP_131775629.1">
    <property type="nucleotide sequence ID" value="NZ_BMOB01000001.1"/>
</dbReference>
<feature type="transmembrane region" description="Helical" evidence="6">
    <location>
        <begin position="6"/>
        <end position="30"/>
    </location>
</feature>
<dbReference type="EMBL" id="BMOB01000001">
    <property type="protein sequence ID" value="GGI78562.1"/>
    <property type="molecule type" value="Genomic_DNA"/>
</dbReference>
<evidence type="ECO:0000256" key="2">
    <source>
        <dbReference type="ARBA" id="ARBA00022475"/>
    </source>
</evidence>
<dbReference type="InterPro" id="IPR025405">
    <property type="entry name" value="DUF4131"/>
</dbReference>
<comment type="caution">
    <text evidence="8">The sequence shown here is derived from an EMBL/GenBank/DDBJ whole genome shotgun (WGS) entry which is preliminary data.</text>
</comment>
<feature type="transmembrane region" description="Helical" evidence="6">
    <location>
        <begin position="353"/>
        <end position="374"/>
    </location>
</feature>
<reference evidence="8" key="1">
    <citation type="journal article" date="2014" name="Int. J. Syst. Evol. Microbiol.">
        <title>Complete genome sequence of Corynebacterium casei LMG S-19264T (=DSM 44701T), isolated from a smear-ripened cheese.</title>
        <authorList>
            <consortium name="US DOE Joint Genome Institute (JGI-PGF)"/>
            <person name="Walter F."/>
            <person name="Albersmeier A."/>
            <person name="Kalinowski J."/>
            <person name="Ruckert C."/>
        </authorList>
    </citation>
    <scope>NUCLEOTIDE SEQUENCE</scope>
    <source>
        <strain evidence="8">JCM 13919</strain>
    </source>
</reference>
<keyword evidence="9" id="KW-1185">Reference proteome</keyword>
<dbReference type="Pfam" id="PF03772">
    <property type="entry name" value="Competence"/>
    <property type="match status" value="1"/>
</dbReference>
<dbReference type="PANTHER" id="PTHR30619">
    <property type="entry name" value="DNA INTERNALIZATION/COMPETENCE PROTEIN COMEC/REC2"/>
    <property type="match status" value="1"/>
</dbReference>
<dbReference type="NCBIfam" id="TIGR00360">
    <property type="entry name" value="ComEC_N-term"/>
    <property type="match status" value="1"/>
</dbReference>
<dbReference type="InterPro" id="IPR004797">
    <property type="entry name" value="Competence_ComEC/Rec2"/>
</dbReference>
<keyword evidence="4 6" id="KW-1133">Transmembrane helix</keyword>
<name>A0A917JRT2_9GAMM</name>
<dbReference type="Pfam" id="PF00753">
    <property type="entry name" value="Lactamase_B"/>
    <property type="match status" value="1"/>
</dbReference>
<evidence type="ECO:0000256" key="1">
    <source>
        <dbReference type="ARBA" id="ARBA00004651"/>
    </source>
</evidence>
<dbReference type="GO" id="GO:0005886">
    <property type="term" value="C:plasma membrane"/>
    <property type="evidence" value="ECO:0007669"/>
    <property type="project" value="UniProtKB-SubCell"/>
</dbReference>
<dbReference type="SUPFAM" id="SSF56281">
    <property type="entry name" value="Metallo-hydrolase/oxidoreductase"/>
    <property type="match status" value="1"/>
</dbReference>
<dbReference type="InterPro" id="IPR035681">
    <property type="entry name" value="ComA-like_MBL"/>
</dbReference>
<comment type="subcellular location">
    <subcellularLocation>
        <location evidence="1">Cell membrane</location>
        <topology evidence="1">Multi-pass membrane protein</topology>
    </subcellularLocation>
</comment>
<dbReference type="CDD" id="cd07731">
    <property type="entry name" value="ComA-like_MBL-fold"/>
    <property type="match status" value="1"/>
</dbReference>
<keyword evidence="3 6" id="KW-0812">Transmembrane</keyword>
<keyword evidence="2" id="KW-1003">Cell membrane</keyword>
<protein>
    <submittedName>
        <fullName evidence="8">DNA internalization-related competence protein ComEC/Rec2</fullName>
    </submittedName>
</protein>
<feature type="transmembrane region" description="Helical" evidence="6">
    <location>
        <begin position="412"/>
        <end position="430"/>
    </location>
</feature>